<accession>A0A0A9A607</accession>
<organism evidence="1">
    <name type="scientific">Arundo donax</name>
    <name type="common">Giant reed</name>
    <name type="synonym">Donax arundinaceus</name>
    <dbReference type="NCBI Taxonomy" id="35708"/>
    <lineage>
        <taxon>Eukaryota</taxon>
        <taxon>Viridiplantae</taxon>
        <taxon>Streptophyta</taxon>
        <taxon>Embryophyta</taxon>
        <taxon>Tracheophyta</taxon>
        <taxon>Spermatophyta</taxon>
        <taxon>Magnoliopsida</taxon>
        <taxon>Liliopsida</taxon>
        <taxon>Poales</taxon>
        <taxon>Poaceae</taxon>
        <taxon>PACMAD clade</taxon>
        <taxon>Arundinoideae</taxon>
        <taxon>Arundineae</taxon>
        <taxon>Arundo</taxon>
    </lineage>
</organism>
<sequence>MPVSPSCALPLAPSQLPSRSVDSLSSPFCLCGRATLPHPA</sequence>
<reference evidence="1" key="2">
    <citation type="journal article" date="2015" name="Data Brief">
        <title>Shoot transcriptome of the giant reed, Arundo donax.</title>
        <authorList>
            <person name="Barrero R.A."/>
            <person name="Guerrero F.D."/>
            <person name="Moolhuijzen P."/>
            <person name="Goolsby J.A."/>
            <person name="Tidwell J."/>
            <person name="Bellgard S.E."/>
            <person name="Bellgard M.I."/>
        </authorList>
    </citation>
    <scope>NUCLEOTIDE SEQUENCE</scope>
    <source>
        <tissue evidence="1">Shoot tissue taken approximately 20 cm above the soil surface</tissue>
    </source>
</reference>
<protein>
    <submittedName>
        <fullName evidence="1">Uncharacterized protein</fullName>
    </submittedName>
</protein>
<evidence type="ECO:0000313" key="1">
    <source>
        <dbReference type="EMBL" id="JAD47084.1"/>
    </source>
</evidence>
<proteinExistence type="predicted"/>
<dbReference type="EMBL" id="GBRH01250811">
    <property type="protein sequence ID" value="JAD47084.1"/>
    <property type="molecule type" value="Transcribed_RNA"/>
</dbReference>
<name>A0A0A9A607_ARUDO</name>
<dbReference type="AlphaFoldDB" id="A0A0A9A607"/>
<reference evidence="1" key="1">
    <citation type="submission" date="2014-09" db="EMBL/GenBank/DDBJ databases">
        <authorList>
            <person name="Magalhaes I.L.F."/>
            <person name="Oliveira U."/>
            <person name="Santos F.R."/>
            <person name="Vidigal T.H.D.A."/>
            <person name="Brescovit A.D."/>
            <person name="Santos A.J."/>
        </authorList>
    </citation>
    <scope>NUCLEOTIDE SEQUENCE</scope>
    <source>
        <tissue evidence="1">Shoot tissue taken approximately 20 cm above the soil surface</tissue>
    </source>
</reference>